<feature type="compositionally biased region" description="Polar residues" evidence="1">
    <location>
        <begin position="1"/>
        <end position="19"/>
    </location>
</feature>
<feature type="compositionally biased region" description="Basic and acidic residues" evidence="1">
    <location>
        <begin position="23"/>
        <end position="37"/>
    </location>
</feature>
<feature type="region of interest" description="Disordered" evidence="1">
    <location>
        <begin position="142"/>
        <end position="239"/>
    </location>
</feature>
<evidence type="ECO:0008006" key="4">
    <source>
        <dbReference type="Google" id="ProtNLM"/>
    </source>
</evidence>
<reference evidence="2" key="1">
    <citation type="submission" date="2022-07" db="EMBL/GenBank/DDBJ databases">
        <title>Parvularcula maris sp. nov., an algicidal bacterium isolated from seawater.</title>
        <authorList>
            <person name="Li F."/>
        </authorList>
    </citation>
    <scope>NUCLEOTIDE SEQUENCE</scope>
    <source>
        <strain evidence="2">BGMRC 0090</strain>
    </source>
</reference>
<gene>
    <name evidence="2" type="ORF">NOG11_01980</name>
</gene>
<evidence type="ECO:0000256" key="1">
    <source>
        <dbReference type="SAM" id="MobiDB-lite"/>
    </source>
</evidence>
<dbReference type="Proteomes" id="UP001142610">
    <property type="component" value="Unassembled WGS sequence"/>
</dbReference>
<evidence type="ECO:0000313" key="3">
    <source>
        <dbReference type="Proteomes" id="UP001142610"/>
    </source>
</evidence>
<dbReference type="RefSeq" id="WP_256617953.1">
    <property type="nucleotide sequence ID" value="NZ_JANIBC010000001.1"/>
</dbReference>
<dbReference type="EMBL" id="JANIBC010000001">
    <property type="protein sequence ID" value="MCQ8184146.1"/>
    <property type="molecule type" value="Genomic_DNA"/>
</dbReference>
<keyword evidence="3" id="KW-1185">Reference proteome</keyword>
<proteinExistence type="predicted"/>
<protein>
    <recommendedName>
        <fullName evidence="4">DUF3618 domain-containing protein</fullName>
    </recommendedName>
</protein>
<feature type="compositionally biased region" description="Polar residues" evidence="1">
    <location>
        <begin position="143"/>
        <end position="172"/>
    </location>
</feature>
<sequence>MADTTSTPDTGSTAPNATAQDPVWKDKQHEVEAEAKQTAKRAGSLASNTAARKIDEHKSELQRTIENVASGLEKGQEELDRSQLQDLTLSAAEQLRRFASNLDTTDGQALMQRLGQESRKRPVSSALAGAIAGFAMGRALRATPQTADSYPQTGDRQPTDNQFGSASTSSFGDTAAASPSTSSTYGAASPSVSTPTPSPAATTSGTSPSASFADNDIQSEAPVDPDRPAAASPTIKSTD</sequence>
<organism evidence="2 3">
    <name type="scientific">Parvularcula maris</name>
    <dbReference type="NCBI Taxonomy" id="2965077"/>
    <lineage>
        <taxon>Bacteria</taxon>
        <taxon>Pseudomonadati</taxon>
        <taxon>Pseudomonadota</taxon>
        <taxon>Alphaproteobacteria</taxon>
        <taxon>Parvularculales</taxon>
        <taxon>Parvularculaceae</taxon>
        <taxon>Parvularcula</taxon>
    </lineage>
</organism>
<feature type="region of interest" description="Disordered" evidence="1">
    <location>
        <begin position="1"/>
        <end position="58"/>
    </location>
</feature>
<comment type="caution">
    <text evidence="2">The sequence shown here is derived from an EMBL/GenBank/DDBJ whole genome shotgun (WGS) entry which is preliminary data.</text>
</comment>
<feature type="compositionally biased region" description="Low complexity" evidence="1">
    <location>
        <begin position="174"/>
        <end position="211"/>
    </location>
</feature>
<dbReference type="AlphaFoldDB" id="A0A9X2L6V7"/>
<evidence type="ECO:0000313" key="2">
    <source>
        <dbReference type="EMBL" id="MCQ8184146.1"/>
    </source>
</evidence>
<accession>A0A9X2L6V7</accession>
<name>A0A9X2L6V7_9PROT</name>